<dbReference type="EMBL" id="CM055094">
    <property type="protein sequence ID" value="KAJ7561343.1"/>
    <property type="molecule type" value="Genomic_DNA"/>
</dbReference>
<gene>
    <name evidence="1" type="ORF">O6H91_03G024600</name>
</gene>
<protein>
    <submittedName>
        <fullName evidence="1">Uncharacterized protein</fullName>
    </submittedName>
</protein>
<comment type="caution">
    <text evidence="1">The sequence shown here is derived from an EMBL/GenBank/DDBJ whole genome shotgun (WGS) entry which is preliminary data.</text>
</comment>
<evidence type="ECO:0000313" key="1">
    <source>
        <dbReference type="EMBL" id="KAJ7561343.1"/>
    </source>
</evidence>
<sequence length="546" mass="61866">MQNVFESLPPAPLADLLLRGVCSRCILRFFNVRDTGLRHCISNSSELFFQLRPVLVRVMGEERLNGIQEKVNLEQVSKACKPDGGLPSQTMPRICIVCLGILQLYLQDNVHSADDTDTRKSPVISEVTKTVQKEGHKFDSFCLEISIPALTFVREHALWCYLNSRYSSEGLFKGADVNERIVPLKESLKHLLVRPLEQLWNASFDPNSTFRVALFYKHTNSSAELSFLDGLQGSCSKLGCQGKSKCNNVSKATIGATRENLEYGESLSFVQRSLPSIPLHKFSDHFPWPPPKLDAPCTMTTRCFCRALYVGGRYLKFSRNISQSPWMIDDERKGKSSVQEIIGEKVLLLFKADGYKFHAAGREDIDVRMLGNGRPFLLEITNARVIPTQSELTQVEASLNIIKGEWVKVKGLRHAGIEVFDVMREGEAEKQKEYAAVVWLSRPVSDADFEKLSSLKELKIEQKTPVRVLHRRSLLTRPRIIHWMSCEKIPGSTQYFLLFLCSQAGTYIKEFVHGDLGRTYPNIRSLLDCEAEIWQLDVVGVNMEFV</sequence>
<organism evidence="1 2">
    <name type="scientific">Diphasiastrum complanatum</name>
    <name type="common">Issler's clubmoss</name>
    <name type="synonym">Lycopodium complanatum</name>
    <dbReference type="NCBI Taxonomy" id="34168"/>
    <lineage>
        <taxon>Eukaryota</taxon>
        <taxon>Viridiplantae</taxon>
        <taxon>Streptophyta</taxon>
        <taxon>Embryophyta</taxon>
        <taxon>Tracheophyta</taxon>
        <taxon>Lycopodiopsida</taxon>
        <taxon>Lycopodiales</taxon>
        <taxon>Lycopodiaceae</taxon>
        <taxon>Lycopodioideae</taxon>
        <taxon>Diphasiastrum</taxon>
    </lineage>
</organism>
<keyword evidence="2" id="KW-1185">Reference proteome</keyword>
<dbReference type="Proteomes" id="UP001162992">
    <property type="component" value="Chromosome 3"/>
</dbReference>
<evidence type="ECO:0000313" key="2">
    <source>
        <dbReference type="Proteomes" id="UP001162992"/>
    </source>
</evidence>
<accession>A0ACC2E473</accession>
<reference evidence="2" key="1">
    <citation type="journal article" date="2024" name="Proc. Natl. Acad. Sci. U.S.A.">
        <title>Extraordinary preservation of gene collinearity over three hundred million years revealed in homosporous lycophytes.</title>
        <authorList>
            <person name="Li C."/>
            <person name="Wickell D."/>
            <person name="Kuo L.Y."/>
            <person name="Chen X."/>
            <person name="Nie B."/>
            <person name="Liao X."/>
            <person name="Peng D."/>
            <person name="Ji J."/>
            <person name="Jenkins J."/>
            <person name="Williams M."/>
            <person name="Shu S."/>
            <person name="Plott C."/>
            <person name="Barry K."/>
            <person name="Rajasekar S."/>
            <person name="Grimwood J."/>
            <person name="Han X."/>
            <person name="Sun S."/>
            <person name="Hou Z."/>
            <person name="He W."/>
            <person name="Dai G."/>
            <person name="Sun C."/>
            <person name="Schmutz J."/>
            <person name="Leebens-Mack J.H."/>
            <person name="Li F.W."/>
            <person name="Wang L."/>
        </authorList>
    </citation>
    <scope>NUCLEOTIDE SEQUENCE [LARGE SCALE GENOMIC DNA]</scope>
    <source>
        <strain evidence="2">cv. PW_Plant_1</strain>
    </source>
</reference>
<proteinExistence type="predicted"/>
<name>A0ACC2E473_DIPCM</name>